<gene>
    <name evidence="1" type="ORF">LX24_01168</name>
</gene>
<dbReference type="Proteomes" id="UP000323166">
    <property type="component" value="Unassembled WGS sequence"/>
</dbReference>
<evidence type="ECO:0000313" key="2">
    <source>
        <dbReference type="Proteomes" id="UP000323166"/>
    </source>
</evidence>
<dbReference type="AlphaFoldDB" id="A0A5S4ZTV8"/>
<accession>A0A5S4ZTV8</accession>
<dbReference type="EMBL" id="VNHM01000005">
    <property type="protein sequence ID" value="TYO96217.1"/>
    <property type="molecule type" value="Genomic_DNA"/>
</dbReference>
<name>A0A5S4ZTV8_9FIRM</name>
<sequence>MITGGDTMGNNIIDAIKITAIGLVEDELYEVKFHFRLKGNDYFGMLNLQSGSFISNAVSLTDDENQSLVHYLSHKAEEYLEAQGIDIPPEMRCQCH</sequence>
<evidence type="ECO:0000313" key="1">
    <source>
        <dbReference type="EMBL" id="TYO96217.1"/>
    </source>
</evidence>
<reference evidence="1 2" key="1">
    <citation type="submission" date="2019-07" db="EMBL/GenBank/DDBJ databases">
        <title>Genomic Encyclopedia of Type Strains, Phase I: the one thousand microbial genomes (KMG-I) project.</title>
        <authorList>
            <person name="Kyrpides N."/>
        </authorList>
    </citation>
    <scope>NUCLEOTIDE SEQUENCE [LARGE SCALE GENOMIC DNA]</scope>
    <source>
        <strain evidence="1 2">DSM 6562</strain>
    </source>
</reference>
<organism evidence="1 2">
    <name type="scientific">Desulfallas thermosapovorans DSM 6562</name>
    <dbReference type="NCBI Taxonomy" id="1121431"/>
    <lineage>
        <taxon>Bacteria</taxon>
        <taxon>Bacillati</taxon>
        <taxon>Bacillota</taxon>
        <taxon>Clostridia</taxon>
        <taxon>Eubacteriales</taxon>
        <taxon>Desulfallaceae</taxon>
        <taxon>Desulfallas</taxon>
    </lineage>
</organism>
<dbReference type="RefSeq" id="WP_166511200.1">
    <property type="nucleotide sequence ID" value="NZ_VNHM01000005.1"/>
</dbReference>
<protein>
    <submittedName>
        <fullName evidence="1">Uncharacterized protein</fullName>
    </submittedName>
</protein>
<keyword evidence="2" id="KW-1185">Reference proteome</keyword>
<proteinExistence type="predicted"/>
<comment type="caution">
    <text evidence="1">The sequence shown here is derived from an EMBL/GenBank/DDBJ whole genome shotgun (WGS) entry which is preliminary data.</text>
</comment>